<name>A0AAN8G2F9_TRICO</name>
<dbReference type="AlphaFoldDB" id="A0AAN8G2F9"/>
<dbReference type="Gene3D" id="3.40.50.300">
    <property type="entry name" value="P-loop containing nucleotide triphosphate hydrolases"/>
    <property type="match status" value="1"/>
</dbReference>
<dbReference type="SUPFAM" id="SSF52540">
    <property type="entry name" value="P-loop containing nucleoside triphosphate hydrolases"/>
    <property type="match status" value="1"/>
</dbReference>
<gene>
    <name evidence="1" type="ORF">GCK32_022696</name>
</gene>
<keyword evidence="2" id="KW-1185">Reference proteome</keyword>
<comment type="caution">
    <text evidence="1">The sequence shown here is derived from an EMBL/GenBank/DDBJ whole genome shotgun (WGS) entry which is preliminary data.</text>
</comment>
<evidence type="ECO:0000313" key="2">
    <source>
        <dbReference type="Proteomes" id="UP001331761"/>
    </source>
</evidence>
<dbReference type="InterPro" id="IPR027417">
    <property type="entry name" value="P-loop_NTPase"/>
</dbReference>
<proteinExistence type="predicted"/>
<sequence length="301" mass="32739">MAEVTYFPSQTPCPFHIRLTSAEHQELVQRKLYNFDLFETRPSEVIPFLEPLYSTACGTIAACIAASTDNTIHMAIWSSPDLNSFPVLAVFQIPIRKKTGWAVGRPIQGAYENDVLHGQIVDVEMEEDSLDITVRLDTADGVRFRAYLLTSANTRIAVGTFLHTLGERANPVLAMLEGSYLSKLMRPGTVGWTAARALLASDTNVSGYAHPELDAITVSVAGSHVQLNNDQVRAVNLFNKEYPIQIVDSAYGAGKSLCTAVMANESAKLGYNILVTAVQNSALDVIGAKIAELQSPNIRAI</sequence>
<dbReference type="EMBL" id="WIXE01000028">
    <property type="protein sequence ID" value="KAK5986964.1"/>
    <property type="molecule type" value="Genomic_DNA"/>
</dbReference>
<protein>
    <recommendedName>
        <fullName evidence="3">DNA2/NAM7 helicase helicase domain-containing protein</fullName>
    </recommendedName>
</protein>
<evidence type="ECO:0008006" key="3">
    <source>
        <dbReference type="Google" id="ProtNLM"/>
    </source>
</evidence>
<organism evidence="1 2">
    <name type="scientific">Trichostrongylus colubriformis</name>
    <name type="common">Black scour worm</name>
    <dbReference type="NCBI Taxonomy" id="6319"/>
    <lineage>
        <taxon>Eukaryota</taxon>
        <taxon>Metazoa</taxon>
        <taxon>Ecdysozoa</taxon>
        <taxon>Nematoda</taxon>
        <taxon>Chromadorea</taxon>
        <taxon>Rhabditida</taxon>
        <taxon>Rhabditina</taxon>
        <taxon>Rhabditomorpha</taxon>
        <taxon>Strongyloidea</taxon>
        <taxon>Trichostrongylidae</taxon>
        <taxon>Trichostrongylus</taxon>
    </lineage>
</organism>
<feature type="non-terminal residue" evidence="1">
    <location>
        <position position="301"/>
    </location>
</feature>
<dbReference type="Proteomes" id="UP001331761">
    <property type="component" value="Unassembled WGS sequence"/>
</dbReference>
<accession>A0AAN8G2F9</accession>
<reference evidence="1 2" key="1">
    <citation type="submission" date="2019-10" db="EMBL/GenBank/DDBJ databases">
        <title>Assembly and Annotation for the nematode Trichostrongylus colubriformis.</title>
        <authorList>
            <person name="Martin J."/>
        </authorList>
    </citation>
    <scope>NUCLEOTIDE SEQUENCE [LARGE SCALE GENOMIC DNA]</scope>
    <source>
        <strain evidence="1">G859</strain>
        <tissue evidence="1">Whole worm</tissue>
    </source>
</reference>
<evidence type="ECO:0000313" key="1">
    <source>
        <dbReference type="EMBL" id="KAK5986964.1"/>
    </source>
</evidence>